<dbReference type="EMBL" id="JANPWB010000008">
    <property type="protein sequence ID" value="KAJ1165501.1"/>
    <property type="molecule type" value="Genomic_DNA"/>
</dbReference>
<name>A0AAV7SN95_PLEWA</name>
<organism evidence="1 2">
    <name type="scientific">Pleurodeles waltl</name>
    <name type="common">Iberian ribbed newt</name>
    <dbReference type="NCBI Taxonomy" id="8319"/>
    <lineage>
        <taxon>Eukaryota</taxon>
        <taxon>Metazoa</taxon>
        <taxon>Chordata</taxon>
        <taxon>Craniata</taxon>
        <taxon>Vertebrata</taxon>
        <taxon>Euteleostomi</taxon>
        <taxon>Amphibia</taxon>
        <taxon>Batrachia</taxon>
        <taxon>Caudata</taxon>
        <taxon>Salamandroidea</taxon>
        <taxon>Salamandridae</taxon>
        <taxon>Pleurodelinae</taxon>
        <taxon>Pleurodeles</taxon>
    </lineage>
</organism>
<sequence>MDGRVVEALRLLREAGRLDLLADGGDRGARPARQAANGGCMGGVMYCRLEQVRAETENGHMTDENGWEENMTRQLQIRRGWIVAGLRR</sequence>
<gene>
    <name evidence="1" type="ORF">NDU88_005928</name>
</gene>
<evidence type="ECO:0000313" key="2">
    <source>
        <dbReference type="Proteomes" id="UP001066276"/>
    </source>
</evidence>
<keyword evidence="2" id="KW-1185">Reference proteome</keyword>
<protein>
    <submittedName>
        <fullName evidence="1">Uncharacterized protein</fullName>
    </submittedName>
</protein>
<accession>A0AAV7SN95</accession>
<reference evidence="1" key="1">
    <citation type="journal article" date="2022" name="bioRxiv">
        <title>Sequencing and chromosome-scale assembly of the giantPleurodeles waltlgenome.</title>
        <authorList>
            <person name="Brown T."/>
            <person name="Elewa A."/>
            <person name="Iarovenko S."/>
            <person name="Subramanian E."/>
            <person name="Araus A.J."/>
            <person name="Petzold A."/>
            <person name="Susuki M."/>
            <person name="Suzuki K.-i.T."/>
            <person name="Hayashi T."/>
            <person name="Toyoda A."/>
            <person name="Oliveira C."/>
            <person name="Osipova E."/>
            <person name="Leigh N.D."/>
            <person name="Simon A."/>
            <person name="Yun M.H."/>
        </authorList>
    </citation>
    <scope>NUCLEOTIDE SEQUENCE</scope>
    <source>
        <strain evidence="1">20211129_DDA</strain>
        <tissue evidence="1">Liver</tissue>
    </source>
</reference>
<dbReference type="Proteomes" id="UP001066276">
    <property type="component" value="Chromosome 4_2"/>
</dbReference>
<evidence type="ECO:0000313" key="1">
    <source>
        <dbReference type="EMBL" id="KAJ1165501.1"/>
    </source>
</evidence>
<dbReference type="AlphaFoldDB" id="A0AAV7SN95"/>
<proteinExistence type="predicted"/>
<comment type="caution">
    <text evidence="1">The sequence shown here is derived from an EMBL/GenBank/DDBJ whole genome shotgun (WGS) entry which is preliminary data.</text>
</comment>